<protein>
    <submittedName>
        <fullName evidence="9">Hydrogenase nickel incorporation protein HypB</fullName>
    </submittedName>
</protein>
<evidence type="ECO:0000313" key="10">
    <source>
        <dbReference type="Proteomes" id="UP001597374"/>
    </source>
</evidence>
<accession>A0ABW5D0R1</accession>
<dbReference type="InterPro" id="IPR004392">
    <property type="entry name" value="Hyd_mat_HypB"/>
</dbReference>
<dbReference type="InterPro" id="IPR003495">
    <property type="entry name" value="CobW/HypB/UreG_nucleotide-bd"/>
</dbReference>
<dbReference type="RefSeq" id="WP_250431129.1">
    <property type="nucleotide sequence ID" value="NZ_JALPRR010000003.1"/>
</dbReference>
<proteinExistence type="inferred from homology"/>
<reference evidence="10" key="1">
    <citation type="journal article" date="2019" name="Int. J. Syst. Evol. Microbiol.">
        <title>The Global Catalogue of Microorganisms (GCM) 10K type strain sequencing project: providing services to taxonomists for standard genome sequencing and annotation.</title>
        <authorList>
            <consortium name="The Broad Institute Genomics Platform"/>
            <consortium name="The Broad Institute Genome Sequencing Center for Infectious Disease"/>
            <person name="Wu L."/>
            <person name="Ma J."/>
        </authorList>
    </citation>
    <scope>NUCLEOTIDE SEQUENCE [LARGE SCALE GENOMIC DNA]</scope>
    <source>
        <strain evidence="10">CGMCC 4.1782</strain>
    </source>
</reference>
<dbReference type="SUPFAM" id="SSF52540">
    <property type="entry name" value="P-loop containing nucleoside triphosphate hydrolases"/>
    <property type="match status" value="1"/>
</dbReference>
<feature type="domain" description="CobW/HypB/UreG nucleotide-binding" evidence="8">
    <location>
        <begin position="65"/>
        <end position="225"/>
    </location>
</feature>
<evidence type="ECO:0000256" key="6">
    <source>
        <dbReference type="ARBA" id="ARBA00022833"/>
    </source>
</evidence>
<evidence type="ECO:0000256" key="2">
    <source>
        <dbReference type="ARBA" id="ARBA00022596"/>
    </source>
</evidence>
<keyword evidence="4" id="KW-0547">Nucleotide-binding</keyword>
<evidence type="ECO:0000256" key="5">
    <source>
        <dbReference type="ARBA" id="ARBA00022801"/>
    </source>
</evidence>
<keyword evidence="7" id="KW-0342">GTP-binding</keyword>
<dbReference type="Pfam" id="PF02492">
    <property type="entry name" value="cobW"/>
    <property type="match status" value="1"/>
</dbReference>
<comment type="caution">
    <text evidence="9">The sequence shown here is derived from an EMBL/GenBank/DDBJ whole genome shotgun (WGS) entry which is preliminary data.</text>
</comment>
<keyword evidence="2" id="KW-0533">Nickel</keyword>
<keyword evidence="3" id="KW-0479">Metal-binding</keyword>
<name>A0ABW5D0R1_9BACT</name>
<dbReference type="CDD" id="cd05390">
    <property type="entry name" value="HypB"/>
    <property type="match status" value="1"/>
</dbReference>
<keyword evidence="5" id="KW-0378">Hydrolase</keyword>
<evidence type="ECO:0000256" key="1">
    <source>
        <dbReference type="ARBA" id="ARBA00006211"/>
    </source>
</evidence>
<gene>
    <name evidence="9" type="primary">hypB</name>
    <name evidence="9" type="ORF">ACFSKP_16645</name>
</gene>
<evidence type="ECO:0000259" key="8">
    <source>
        <dbReference type="Pfam" id="PF02492"/>
    </source>
</evidence>
<dbReference type="Gene3D" id="3.40.50.300">
    <property type="entry name" value="P-loop containing nucleotide triphosphate hydrolases"/>
    <property type="match status" value="1"/>
</dbReference>
<evidence type="ECO:0000256" key="4">
    <source>
        <dbReference type="ARBA" id="ARBA00022741"/>
    </source>
</evidence>
<dbReference type="NCBIfam" id="TIGR00073">
    <property type="entry name" value="hypB"/>
    <property type="match status" value="1"/>
</dbReference>
<comment type="similarity">
    <text evidence="1">Belongs to the SIMIBI class G3E GTPase family. HypB/HupM subfamily.</text>
</comment>
<dbReference type="EMBL" id="JBHUIM010000002">
    <property type="protein sequence ID" value="MFD2247898.1"/>
    <property type="molecule type" value="Genomic_DNA"/>
</dbReference>
<dbReference type="PANTHER" id="PTHR30134:SF2">
    <property type="entry name" value="HYDROGENASE MATURATION FACTOR HYPB"/>
    <property type="match status" value="1"/>
</dbReference>
<evidence type="ECO:0000256" key="3">
    <source>
        <dbReference type="ARBA" id="ARBA00022723"/>
    </source>
</evidence>
<dbReference type="PIRSF" id="PIRSF005624">
    <property type="entry name" value="Ni-bind_GTPase"/>
    <property type="match status" value="1"/>
</dbReference>
<organism evidence="9 10">
    <name type="scientific">Pontibacter ruber</name>
    <dbReference type="NCBI Taxonomy" id="1343895"/>
    <lineage>
        <taxon>Bacteria</taxon>
        <taxon>Pseudomonadati</taxon>
        <taxon>Bacteroidota</taxon>
        <taxon>Cytophagia</taxon>
        <taxon>Cytophagales</taxon>
        <taxon>Hymenobacteraceae</taxon>
        <taxon>Pontibacter</taxon>
    </lineage>
</organism>
<dbReference type="Proteomes" id="UP001597374">
    <property type="component" value="Unassembled WGS sequence"/>
</dbReference>
<dbReference type="PANTHER" id="PTHR30134">
    <property type="entry name" value="HYDROGENASE PROTEIN ASSEMBLY PROTEIN, NICKEL CHAPERONE"/>
    <property type="match status" value="1"/>
</dbReference>
<evidence type="ECO:0000313" key="9">
    <source>
        <dbReference type="EMBL" id="MFD2247898.1"/>
    </source>
</evidence>
<keyword evidence="6" id="KW-0862">Zinc</keyword>
<dbReference type="InterPro" id="IPR027417">
    <property type="entry name" value="P-loop_NTPase"/>
</dbReference>
<sequence length="251" mass="27777">MCTTCGCSSDEPANMAQPGLQAKPLSVAGPPQKQFHLLERDVLQKNHHDAAHNRQHFEKSDVLAINLVSSPGSGKTTLLEKTILALKDEISFYVIEGDQQTMLDANRIEATGAPVIQINTGKGCHLDAAMVHEALHTMQPARHSILMIENVGNLVCPALFDLGEKYRVVTMSVTEGDDKPLKYPNMFESADICVINKVDLLPYVDFNLEKSKEHALRVNHKLKFFELSATKGDGMANWLNWLRLEHAGIPV</sequence>
<evidence type="ECO:0000256" key="7">
    <source>
        <dbReference type="ARBA" id="ARBA00023134"/>
    </source>
</evidence>
<keyword evidence="10" id="KW-1185">Reference proteome</keyword>